<sequence>MHLPLEFFASNNSPPPQMPALWLVEAKLDRSTLAMIMVRMGVSGKDIGGRAVIPELRTENKTCYLGVSSSEHLPQRICPQEMHCTWVAQPIGPSPQALQYHTQFPSVGIPFVNGVFLSPQILTSGGGPISGEASRVGVEGLTMCESKKQGGGLIGGLIVAVIVWLSQASEEPIP</sequence>
<proteinExistence type="predicted"/>
<organism evidence="1 2">
    <name type="scientific">Lepidopterella palustris CBS 459.81</name>
    <dbReference type="NCBI Taxonomy" id="1314670"/>
    <lineage>
        <taxon>Eukaryota</taxon>
        <taxon>Fungi</taxon>
        <taxon>Dikarya</taxon>
        <taxon>Ascomycota</taxon>
        <taxon>Pezizomycotina</taxon>
        <taxon>Dothideomycetes</taxon>
        <taxon>Pleosporomycetidae</taxon>
        <taxon>Mytilinidiales</taxon>
        <taxon>Argynnaceae</taxon>
        <taxon>Lepidopterella</taxon>
    </lineage>
</organism>
<evidence type="ECO:0000313" key="1">
    <source>
        <dbReference type="EMBL" id="OCK75463.1"/>
    </source>
</evidence>
<protein>
    <submittedName>
        <fullName evidence="1">Uncharacterized protein</fullName>
    </submittedName>
</protein>
<evidence type="ECO:0000313" key="2">
    <source>
        <dbReference type="Proteomes" id="UP000250266"/>
    </source>
</evidence>
<accession>A0A8E2E1H8</accession>
<dbReference type="Proteomes" id="UP000250266">
    <property type="component" value="Unassembled WGS sequence"/>
</dbReference>
<name>A0A8E2E1H8_9PEZI</name>
<reference evidence="1 2" key="1">
    <citation type="journal article" date="2016" name="Nat. Commun.">
        <title>Ectomycorrhizal ecology is imprinted in the genome of the dominant symbiotic fungus Cenococcum geophilum.</title>
        <authorList>
            <consortium name="DOE Joint Genome Institute"/>
            <person name="Peter M."/>
            <person name="Kohler A."/>
            <person name="Ohm R.A."/>
            <person name="Kuo A."/>
            <person name="Krutzmann J."/>
            <person name="Morin E."/>
            <person name="Arend M."/>
            <person name="Barry K.W."/>
            <person name="Binder M."/>
            <person name="Choi C."/>
            <person name="Clum A."/>
            <person name="Copeland A."/>
            <person name="Grisel N."/>
            <person name="Haridas S."/>
            <person name="Kipfer T."/>
            <person name="LaButti K."/>
            <person name="Lindquist E."/>
            <person name="Lipzen A."/>
            <person name="Maire R."/>
            <person name="Meier B."/>
            <person name="Mihaltcheva S."/>
            <person name="Molinier V."/>
            <person name="Murat C."/>
            <person name="Poggeler S."/>
            <person name="Quandt C.A."/>
            <person name="Sperisen C."/>
            <person name="Tritt A."/>
            <person name="Tisserant E."/>
            <person name="Crous P.W."/>
            <person name="Henrissat B."/>
            <person name="Nehls U."/>
            <person name="Egli S."/>
            <person name="Spatafora J.W."/>
            <person name="Grigoriev I.V."/>
            <person name="Martin F.M."/>
        </authorList>
    </citation>
    <scope>NUCLEOTIDE SEQUENCE [LARGE SCALE GENOMIC DNA]</scope>
    <source>
        <strain evidence="1 2">CBS 459.81</strain>
    </source>
</reference>
<dbReference type="AlphaFoldDB" id="A0A8E2E1H8"/>
<dbReference type="EMBL" id="KV745314">
    <property type="protein sequence ID" value="OCK75463.1"/>
    <property type="molecule type" value="Genomic_DNA"/>
</dbReference>
<gene>
    <name evidence="1" type="ORF">K432DRAFT_397252</name>
</gene>
<keyword evidence="2" id="KW-1185">Reference proteome</keyword>